<organism evidence="1 2">
    <name type="scientific">Denitromonas halophila</name>
    <dbReference type="NCBI Taxonomy" id="1629404"/>
    <lineage>
        <taxon>Bacteria</taxon>
        <taxon>Pseudomonadati</taxon>
        <taxon>Pseudomonadota</taxon>
        <taxon>Betaproteobacteria</taxon>
        <taxon>Rhodocyclales</taxon>
        <taxon>Zoogloeaceae</taxon>
        <taxon>Denitromonas</taxon>
    </lineage>
</organism>
<dbReference type="GO" id="GO:0016740">
    <property type="term" value="F:transferase activity"/>
    <property type="evidence" value="ECO:0007669"/>
    <property type="project" value="UniProtKB-KW"/>
</dbReference>
<name>A0A557R526_9RHOO</name>
<proteinExistence type="predicted"/>
<evidence type="ECO:0000313" key="1">
    <source>
        <dbReference type="EMBL" id="TVO75756.1"/>
    </source>
</evidence>
<dbReference type="Proteomes" id="UP000318349">
    <property type="component" value="Unassembled WGS sequence"/>
</dbReference>
<evidence type="ECO:0000313" key="2">
    <source>
        <dbReference type="Proteomes" id="UP000318349"/>
    </source>
</evidence>
<accession>A0A557R526</accession>
<dbReference type="NCBIfam" id="TIGR03573">
    <property type="entry name" value="WbuX"/>
    <property type="match status" value="1"/>
</dbReference>
<protein>
    <submittedName>
        <fullName evidence="1">N-acetyl sugar amidotransferase</fullName>
    </submittedName>
</protein>
<dbReference type="EMBL" id="VMNI01000011">
    <property type="protein sequence ID" value="TVO75756.1"/>
    <property type="molecule type" value="Genomic_DNA"/>
</dbReference>
<comment type="caution">
    <text evidence="1">The sequence shown here is derived from an EMBL/GenBank/DDBJ whole genome shotgun (WGS) entry which is preliminary data.</text>
</comment>
<sequence>MKYCTTCLQPDTRPNSVFTPDGQCPACAYFETARDIDWQERHEIIEDLVAPYRGTGPDGFDCIIGVSGGKDSTRQALWVRDKLDMTPLLVSLSHPPQQVSDLGVDNVSNLINLGFDVVLSSPAPETWRRLMHDSFMKFSNWARSSELALFSSVPQLAIRYGIPLIFWGENPALQVGDLKTMGRNGYDGNNLRNSNTLSSGHDWMLSGGYAAQDIIPYIYPGESEFDSANIQIVFLGWFLGDWSLVNNAGYACSHGLGIRNEHPGETGDLLGLSNLDEDWHNMNQMVKYLKFGFGKTTEYVNEAMRAGTVDRATAVDLVERYDGRCSPRYIKSFCDFIGISTDQFWLHVHASTNRDLFDIGSDGSIKRRFRVGVGL</sequence>
<dbReference type="SUPFAM" id="SSF52402">
    <property type="entry name" value="Adenine nucleotide alpha hydrolases-like"/>
    <property type="match status" value="1"/>
</dbReference>
<gene>
    <name evidence="1" type="ORF">FHP89_12440</name>
</gene>
<reference evidence="1 2" key="1">
    <citation type="submission" date="2019-07" db="EMBL/GenBank/DDBJ databases">
        <title>The pathways for chlorine oxyanion respiration interact through the shared metabolite chlorate.</title>
        <authorList>
            <person name="Barnum T.P."/>
            <person name="Cheng Y."/>
            <person name="Hill K.A."/>
            <person name="Lucas L.N."/>
            <person name="Carlson H.K."/>
            <person name="Coates J.D."/>
        </authorList>
    </citation>
    <scope>NUCLEOTIDE SEQUENCE [LARGE SCALE GENOMIC DNA]</scope>
    <source>
        <strain evidence="1 2">SFB-1</strain>
    </source>
</reference>
<dbReference type="AlphaFoldDB" id="A0A557R526"/>
<dbReference type="InterPro" id="IPR020022">
    <property type="entry name" value="N-acetyl_sugar_amidoTrfase"/>
</dbReference>
<keyword evidence="1" id="KW-0808">Transferase</keyword>